<accession>A0ABV7X1N3</accession>
<protein>
    <submittedName>
        <fullName evidence="2">Uncharacterized protein</fullName>
    </submittedName>
</protein>
<dbReference type="EMBL" id="JBHRYD010000005">
    <property type="protein sequence ID" value="MFC3704716.1"/>
    <property type="molecule type" value="Genomic_DNA"/>
</dbReference>
<comment type="caution">
    <text evidence="2">The sequence shown here is derived from an EMBL/GenBank/DDBJ whole genome shotgun (WGS) entry which is preliminary data.</text>
</comment>
<organism evidence="2 3">
    <name type="scientific">Devosia honganensis</name>
    <dbReference type="NCBI Taxonomy" id="1610527"/>
    <lineage>
        <taxon>Bacteria</taxon>
        <taxon>Pseudomonadati</taxon>
        <taxon>Pseudomonadota</taxon>
        <taxon>Alphaproteobacteria</taxon>
        <taxon>Hyphomicrobiales</taxon>
        <taxon>Devosiaceae</taxon>
        <taxon>Devosia</taxon>
    </lineage>
</organism>
<dbReference type="RefSeq" id="WP_380096449.1">
    <property type="nucleotide sequence ID" value="NZ_JBHRYD010000005.1"/>
</dbReference>
<reference evidence="3" key="1">
    <citation type="journal article" date="2019" name="Int. J. Syst. Evol. Microbiol.">
        <title>The Global Catalogue of Microorganisms (GCM) 10K type strain sequencing project: providing services to taxonomists for standard genome sequencing and annotation.</title>
        <authorList>
            <consortium name="The Broad Institute Genomics Platform"/>
            <consortium name="The Broad Institute Genome Sequencing Center for Infectious Disease"/>
            <person name="Wu L."/>
            <person name="Ma J."/>
        </authorList>
    </citation>
    <scope>NUCLEOTIDE SEQUENCE [LARGE SCALE GENOMIC DNA]</scope>
    <source>
        <strain evidence="3">KCTC 42281</strain>
    </source>
</reference>
<evidence type="ECO:0000313" key="3">
    <source>
        <dbReference type="Proteomes" id="UP001595613"/>
    </source>
</evidence>
<evidence type="ECO:0000256" key="1">
    <source>
        <dbReference type="SAM" id="SignalP"/>
    </source>
</evidence>
<dbReference type="Proteomes" id="UP001595613">
    <property type="component" value="Unassembled WGS sequence"/>
</dbReference>
<sequence length="107" mass="11410">MKRSLAALLLVFASMVPAQADATQLQVGRTGILCYMAPCPWRGIAEPAPDGADPARLLWSGDELPPMTGTPAHQRELSRAWKDFDCLLVAGGFEGGVLRVDDILGSC</sequence>
<evidence type="ECO:0000313" key="2">
    <source>
        <dbReference type="EMBL" id="MFC3704716.1"/>
    </source>
</evidence>
<gene>
    <name evidence="2" type="ORF">ACFOOL_08085</name>
</gene>
<feature type="chain" id="PRO_5046712883" evidence="1">
    <location>
        <begin position="21"/>
        <end position="107"/>
    </location>
</feature>
<name>A0ABV7X1N3_9HYPH</name>
<proteinExistence type="predicted"/>
<feature type="signal peptide" evidence="1">
    <location>
        <begin position="1"/>
        <end position="20"/>
    </location>
</feature>
<keyword evidence="1" id="KW-0732">Signal</keyword>
<keyword evidence="3" id="KW-1185">Reference proteome</keyword>